<proteinExistence type="predicted"/>
<organism evidence="1">
    <name type="scientific">Rhizophora mucronata</name>
    <name type="common">Asiatic mangrove</name>
    <dbReference type="NCBI Taxonomy" id="61149"/>
    <lineage>
        <taxon>Eukaryota</taxon>
        <taxon>Viridiplantae</taxon>
        <taxon>Streptophyta</taxon>
        <taxon>Embryophyta</taxon>
        <taxon>Tracheophyta</taxon>
        <taxon>Spermatophyta</taxon>
        <taxon>Magnoliopsida</taxon>
        <taxon>eudicotyledons</taxon>
        <taxon>Gunneridae</taxon>
        <taxon>Pentapetalae</taxon>
        <taxon>rosids</taxon>
        <taxon>fabids</taxon>
        <taxon>Malpighiales</taxon>
        <taxon>Rhizophoraceae</taxon>
        <taxon>Rhizophora</taxon>
    </lineage>
</organism>
<sequence length="23" mass="2243">MAVTAVSLALGILAETSLPGEAK</sequence>
<name>A0A2P2N318_RHIMU</name>
<accession>A0A2P2N318</accession>
<protein>
    <submittedName>
        <fullName evidence="1">Acetyltransferase component of pyruvate dehydrogenase complex</fullName>
    </submittedName>
</protein>
<dbReference type="AlphaFoldDB" id="A0A2P2N318"/>
<reference evidence="1" key="1">
    <citation type="submission" date="2018-02" db="EMBL/GenBank/DDBJ databases">
        <title>Rhizophora mucronata_Transcriptome.</title>
        <authorList>
            <person name="Meera S.P."/>
            <person name="Sreeshan A."/>
            <person name="Augustine A."/>
        </authorList>
    </citation>
    <scope>NUCLEOTIDE SEQUENCE</scope>
    <source>
        <tissue evidence="1">Leaf</tissue>
    </source>
</reference>
<keyword evidence="1" id="KW-0670">Pyruvate</keyword>
<dbReference type="EMBL" id="GGEC01056386">
    <property type="protein sequence ID" value="MBX36870.1"/>
    <property type="molecule type" value="Transcribed_RNA"/>
</dbReference>
<keyword evidence="1" id="KW-0808">Transferase</keyword>
<dbReference type="GO" id="GO:0016740">
    <property type="term" value="F:transferase activity"/>
    <property type="evidence" value="ECO:0007669"/>
    <property type="project" value="UniProtKB-KW"/>
</dbReference>
<evidence type="ECO:0000313" key="1">
    <source>
        <dbReference type="EMBL" id="MBX36870.1"/>
    </source>
</evidence>